<comment type="catalytic activity">
    <reaction evidence="1">
        <text>ATP + protein L-histidine = ADP + protein N-phospho-L-histidine.</text>
        <dbReference type="EC" id="2.7.13.3"/>
    </reaction>
</comment>
<feature type="domain" description="PAC" evidence="24">
    <location>
        <begin position="436"/>
        <end position="488"/>
    </location>
</feature>
<dbReference type="GO" id="GO:0005524">
    <property type="term" value="F:ATP binding"/>
    <property type="evidence" value="ECO:0007669"/>
    <property type="project" value="UniProtKB-KW"/>
</dbReference>
<dbReference type="GO" id="GO:0005886">
    <property type="term" value="C:plasma membrane"/>
    <property type="evidence" value="ECO:0007669"/>
    <property type="project" value="UniProtKB-SubCell"/>
</dbReference>
<evidence type="ECO:0000256" key="16">
    <source>
        <dbReference type="ARBA" id="ARBA00022840"/>
    </source>
</evidence>
<dbReference type="CDD" id="cd00130">
    <property type="entry name" value="PAS"/>
    <property type="match status" value="1"/>
</dbReference>
<dbReference type="InterPro" id="IPR000014">
    <property type="entry name" value="PAS"/>
</dbReference>
<evidence type="ECO:0000256" key="6">
    <source>
        <dbReference type="ARBA" id="ARBA00022543"/>
    </source>
</evidence>
<dbReference type="CDD" id="cd12915">
    <property type="entry name" value="PDC2_DGC_like"/>
    <property type="match status" value="1"/>
</dbReference>
<dbReference type="SMART" id="SM00911">
    <property type="entry name" value="HWE_HK"/>
    <property type="match status" value="1"/>
</dbReference>
<dbReference type="PANTHER" id="PTHR41523:SF8">
    <property type="entry name" value="ETHYLENE RESPONSE SENSOR PROTEIN"/>
    <property type="match status" value="1"/>
</dbReference>
<evidence type="ECO:0000313" key="26">
    <source>
        <dbReference type="EMBL" id="KAB0265857.1"/>
    </source>
</evidence>
<keyword evidence="19" id="KW-0902">Two-component regulatory system</keyword>
<keyword evidence="18" id="KW-0157">Chromophore</keyword>
<dbReference type="InterPro" id="IPR035965">
    <property type="entry name" value="PAS-like_dom_sf"/>
</dbReference>
<evidence type="ECO:0000259" key="24">
    <source>
        <dbReference type="PROSITE" id="PS50113"/>
    </source>
</evidence>
<evidence type="ECO:0000256" key="5">
    <source>
        <dbReference type="ARBA" id="ARBA00022475"/>
    </source>
</evidence>
<evidence type="ECO:0000256" key="22">
    <source>
        <dbReference type="ARBA" id="ARBA00023170"/>
    </source>
</evidence>
<evidence type="ECO:0000256" key="3">
    <source>
        <dbReference type="ARBA" id="ARBA00012438"/>
    </source>
</evidence>
<evidence type="ECO:0000256" key="4">
    <source>
        <dbReference type="ARBA" id="ARBA00021740"/>
    </source>
</evidence>
<keyword evidence="20" id="KW-0843">Virulence</keyword>
<dbReference type="SMART" id="SM00086">
    <property type="entry name" value="PAC"/>
    <property type="match status" value="1"/>
</dbReference>
<dbReference type="SUPFAM" id="SSF55785">
    <property type="entry name" value="PYP-like sensor domain (PAS domain)"/>
    <property type="match status" value="1"/>
</dbReference>
<keyword evidence="12 23" id="KW-0812">Transmembrane</keyword>
<dbReference type="PROSITE" id="PS50113">
    <property type="entry name" value="PAC"/>
    <property type="match status" value="1"/>
</dbReference>
<dbReference type="InterPro" id="IPR029151">
    <property type="entry name" value="Sensor-like_sf"/>
</dbReference>
<dbReference type="Gene3D" id="3.30.450.20">
    <property type="entry name" value="PAS domain"/>
    <property type="match status" value="3"/>
</dbReference>
<dbReference type="NCBIfam" id="TIGR00229">
    <property type="entry name" value="sensory_box"/>
    <property type="match status" value="1"/>
</dbReference>
<keyword evidence="15" id="KW-0418">Kinase</keyword>
<dbReference type="RefSeq" id="WP_150946506.1">
    <property type="nucleotide sequence ID" value="NZ_VCMV01000026.1"/>
</dbReference>
<keyword evidence="17 23" id="KW-1133">Transmembrane helix</keyword>
<feature type="domain" description="HAMP" evidence="25">
    <location>
        <begin position="303"/>
        <end position="356"/>
    </location>
</feature>
<dbReference type="Pfam" id="PF07536">
    <property type="entry name" value="HWE_HK"/>
    <property type="match status" value="1"/>
</dbReference>
<dbReference type="EC" id="2.7.13.3" evidence="3"/>
<evidence type="ECO:0000259" key="25">
    <source>
        <dbReference type="PROSITE" id="PS50885"/>
    </source>
</evidence>
<dbReference type="Pfam" id="PF00672">
    <property type="entry name" value="HAMP"/>
    <property type="match status" value="1"/>
</dbReference>
<evidence type="ECO:0000256" key="8">
    <source>
        <dbReference type="ARBA" id="ARBA00022606"/>
    </source>
</evidence>
<keyword evidence="13" id="KW-0677">Repeat</keyword>
<gene>
    <name evidence="26" type="ORF">FEZ63_16605</name>
</gene>
<keyword evidence="16" id="KW-0067">ATP-binding</keyword>
<keyword evidence="11" id="KW-0808">Transferase</keyword>
<dbReference type="CDD" id="cd06225">
    <property type="entry name" value="HAMP"/>
    <property type="match status" value="1"/>
</dbReference>
<evidence type="ECO:0000256" key="11">
    <source>
        <dbReference type="ARBA" id="ARBA00022679"/>
    </source>
</evidence>
<evidence type="ECO:0000256" key="20">
    <source>
        <dbReference type="ARBA" id="ARBA00023026"/>
    </source>
</evidence>
<dbReference type="InterPro" id="IPR003660">
    <property type="entry name" value="HAMP_dom"/>
</dbReference>
<name>A0A5N3P805_9HYPH</name>
<dbReference type="Gene3D" id="6.10.340.10">
    <property type="match status" value="1"/>
</dbReference>
<keyword evidence="14" id="KW-0547">Nucleotide-binding</keyword>
<dbReference type="InterPro" id="IPR011102">
    <property type="entry name" value="Sig_transdc_His_kinase_HWE"/>
</dbReference>
<evidence type="ECO:0000256" key="9">
    <source>
        <dbReference type="ARBA" id="ARBA00022630"/>
    </source>
</evidence>
<comment type="caution">
    <text evidence="26">The sequence shown here is derived from an EMBL/GenBank/DDBJ whole genome shotgun (WGS) entry which is preliminary data.</text>
</comment>
<evidence type="ECO:0000256" key="19">
    <source>
        <dbReference type="ARBA" id="ARBA00023012"/>
    </source>
</evidence>
<keyword evidence="8" id="KW-0716">Sensory transduction</keyword>
<evidence type="ECO:0000256" key="18">
    <source>
        <dbReference type="ARBA" id="ARBA00022991"/>
    </source>
</evidence>
<evidence type="ECO:0000256" key="14">
    <source>
        <dbReference type="ARBA" id="ARBA00022741"/>
    </source>
</evidence>
<dbReference type="SUPFAM" id="SSF158472">
    <property type="entry name" value="HAMP domain-like"/>
    <property type="match status" value="1"/>
</dbReference>
<dbReference type="GO" id="GO:0004673">
    <property type="term" value="F:protein histidine kinase activity"/>
    <property type="evidence" value="ECO:0007669"/>
    <property type="project" value="UniProtKB-EC"/>
</dbReference>
<evidence type="ECO:0000256" key="21">
    <source>
        <dbReference type="ARBA" id="ARBA00023136"/>
    </source>
</evidence>
<keyword evidence="27" id="KW-1185">Reference proteome</keyword>
<keyword evidence="21 23" id="KW-0472">Membrane</keyword>
<reference evidence="26 27" key="1">
    <citation type="journal article" date="2019" name="Microorganisms">
        <title>Genome Insights into the Novel Species Microvirga brassicacearum, a Rapeseed Endophyte with Biotechnological Potential.</title>
        <authorList>
            <person name="Jimenez-Gomez A."/>
            <person name="Saati-Santamaria Z."/>
            <person name="Igual J.M."/>
            <person name="Rivas R."/>
            <person name="Mateos P.F."/>
            <person name="Garcia-Fraile P."/>
        </authorList>
    </citation>
    <scope>NUCLEOTIDE SEQUENCE [LARGE SCALE GENOMIC DNA]</scope>
    <source>
        <strain evidence="26 27">CDVBN77</strain>
    </source>
</reference>
<evidence type="ECO:0000256" key="2">
    <source>
        <dbReference type="ARBA" id="ARBA00004651"/>
    </source>
</evidence>
<dbReference type="InterPro" id="IPR033479">
    <property type="entry name" value="dCache_1"/>
</dbReference>
<dbReference type="PROSITE" id="PS50885">
    <property type="entry name" value="HAMP"/>
    <property type="match status" value="1"/>
</dbReference>
<evidence type="ECO:0000256" key="15">
    <source>
        <dbReference type="ARBA" id="ARBA00022777"/>
    </source>
</evidence>
<evidence type="ECO:0000313" key="27">
    <source>
        <dbReference type="Proteomes" id="UP000325684"/>
    </source>
</evidence>
<dbReference type="GO" id="GO:0000160">
    <property type="term" value="P:phosphorelay signal transduction system"/>
    <property type="evidence" value="ECO:0007669"/>
    <property type="project" value="UniProtKB-KW"/>
</dbReference>
<keyword evidence="5" id="KW-1003">Cell membrane</keyword>
<dbReference type="InterPro" id="IPR000700">
    <property type="entry name" value="PAS-assoc_C"/>
</dbReference>
<keyword evidence="10" id="KW-0288">FMN</keyword>
<keyword evidence="9" id="KW-0285">Flavoprotein</keyword>
<dbReference type="AlphaFoldDB" id="A0A5N3P805"/>
<evidence type="ECO:0000256" key="7">
    <source>
        <dbReference type="ARBA" id="ARBA00022553"/>
    </source>
</evidence>
<dbReference type="InterPro" id="IPR036890">
    <property type="entry name" value="HATPase_C_sf"/>
</dbReference>
<dbReference type="Gene3D" id="3.30.565.10">
    <property type="entry name" value="Histidine kinase-like ATPase, C-terminal domain"/>
    <property type="match status" value="1"/>
</dbReference>
<feature type="transmembrane region" description="Helical" evidence="23">
    <location>
        <begin position="7"/>
        <end position="25"/>
    </location>
</feature>
<sequence length="680" mass="74910">MTLTRRLLLLALISVLPAIIIWTYTEVSLRRAREAEVTDLAIRQARLAASELERIFDGVQSLLLAVDETLSIKTLNAPLCSTYLQSLQRKVPHILSLVALDLNGLVRCRSGEPTDDGTRFTERSYFKDSLARQGFAVGEFTSEFVEGGLGPHPVLPLALPIWGDDGKIVGTIAAALDLRWLDVKLAERVLPSGGSVTIADRNGVIIAREPLPDRFVGTRIPEPFMKYVQGSGVGSFETVSQDGVKRILGYIPAGASSAGMFVSAGFSSKEAFSAINRAANRGFMIIAAALVLALSSSWLASRAFIAKPLEAMTHAVRAWRRGDYNARMDLRGAPGELGVLARAFNDLMDDLAERQRALQASEEHARLALEAGEMGTWWYDHLKGTGGWSSQAALLLGLSPDQTTTTLPAWLSLVHADDAEKVLANLRISALGDGDYEDEFRVVRPNGDARWINSKGRVFFDNLKRPVYFVGIFQDITARKQAENQQRLLLDELNHRVKNTLATVQSIAAQTQRTAPDPQKFRQAFEGRLMALSKTHDLLTRNSWRDADLHDIAEQELAPYRRDQDERVTIEGPMVNLPSRHAINFGLVLHELVTNAVKYGALSTAAGRLELRWSIVSQSEALAPELRLHWREMDGPVVKPSKHHGFGTRLIRRSIEGELTGVVTAHFAPVGVSYVIAVPL</sequence>
<protein>
    <recommendedName>
        <fullName evidence="4">Blue-light-activated histidine kinase</fullName>
        <ecNumber evidence="3">2.7.13.3</ecNumber>
    </recommendedName>
</protein>
<comment type="subcellular location">
    <subcellularLocation>
        <location evidence="2">Cell membrane</location>
        <topology evidence="2">Multi-pass membrane protein</topology>
    </subcellularLocation>
</comment>
<evidence type="ECO:0000256" key="10">
    <source>
        <dbReference type="ARBA" id="ARBA00022643"/>
    </source>
</evidence>
<dbReference type="OrthoDB" id="341208at2"/>
<dbReference type="Pfam" id="PF02743">
    <property type="entry name" value="dCache_1"/>
    <property type="match status" value="1"/>
</dbReference>
<dbReference type="InterPro" id="IPR013655">
    <property type="entry name" value="PAS_fold_3"/>
</dbReference>
<keyword evidence="7" id="KW-0597">Phosphoprotein</keyword>
<evidence type="ECO:0000256" key="13">
    <source>
        <dbReference type="ARBA" id="ARBA00022737"/>
    </source>
</evidence>
<dbReference type="SUPFAM" id="SSF103190">
    <property type="entry name" value="Sensory domain-like"/>
    <property type="match status" value="1"/>
</dbReference>
<proteinExistence type="predicted"/>
<dbReference type="EMBL" id="VCMV01000026">
    <property type="protein sequence ID" value="KAB0265857.1"/>
    <property type="molecule type" value="Genomic_DNA"/>
</dbReference>
<dbReference type="GO" id="GO:0009881">
    <property type="term" value="F:photoreceptor activity"/>
    <property type="evidence" value="ECO:0007669"/>
    <property type="project" value="UniProtKB-KW"/>
</dbReference>
<keyword evidence="22" id="KW-0675">Receptor</keyword>
<dbReference type="Pfam" id="PF08447">
    <property type="entry name" value="PAS_3"/>
    <property type="match status" value="1"/>
</dbReference>
<accession>A0A5N3P805</accession>
<evidence type="ECO:0000256" key="23">
    <source>
        <dbReference type="SAM" id="Phobius"/>
    </source>
</evidence>
<dbReference type="SMART" id="SM00304">
    <property type="entry name" value="HAMP"/>
    <property type="match status" value="1"/>
</dbReference>
<dbReference type="InterPro" id="IPR001610">
    <property type="entry name" value="PAC"/>
</dbReference>
<evidence type="ECO:0000256" key="1">
    <source>
        <dbReference type="ARBA" id="ARBA00000085"/>
    </source>
</evidence>
<dbReference type="Proteomes" id="UP000325684">
    <property type="component" value="Unassembled WGS sequence"/>
</dbReference>
<keyword evidence="6" id="KW-0600">Photoreceptor protein</keyword>
<dbReference type="Gene3D" id="2.10.70.100">
    <property type="match status" value="1"/>
</dbReference>
<evidence type="ECO:0000256" key="12">
    <source>
        <dbReference type="ARBA" id="ARBA00022692"/>
    </source>
</evidence>
<organism evidence="26 27">
    <name type="scientific">Microvirga brassicacearum</name>
    <dbReference type="NCBI Taxonomy" id="2580413"/>
    <lineage>
        <taxon>Bacteria</taxon>
        <taxon>Pseudomonadati</taxon>
        <taxon>Pseudomonadota</taxon>
        <taxon>Alphaproteobacteria</taxon>
        <taxon>Hyphomicrobiales</taxon>
        <taxon>Methylobacteriaceae</taxon>
        <taxon>Microvirga</taxon>
    </lineage>
</organism>
<dbReference type="PANTHER" id="PTHR41523">
    <property type="entry name" value="TWO-COMPONENT SYSTEM SENSOR PROTEIN"/>
    <property type="match status" value="1"/>
</dbReference>
<dbReference type="CDD" id="cd12914">
    <property type="entry name" value="PDC1_DGC_like"/>
    <property type="match status" value="1"/>
</dbReference>
<evidence type="ECO:0000256" key="17">
    <source>
        <dbReference type="ARBA" id="ARBA00022989"/>
    </source>
</evidence>